<keyword evidence="2" id="KW-0808">Transferase</keyword>
<evidence type="ECO:0000313" key="2">
    <source>
        <dbReference type="EMBL" id="APW65443.1"/>
    </source>
</evidence>
<protein>
    <submittedName>
        <fullName evidence="2">Methyltransferase</fullName>
    </submittedName>
</protein>
<feature type="domain" description="Methyltransferase" evidence="1">
    <location>
        <begin position="160"/>
        <end position="250"/>
    </location>
</feature>
<dbReference type="GO" id="GO:0008168">
    <property type="term" value="F:methyltransferase activity"/>
    <property type="evidence" value="ECO:0007669"/>
    <property type="project" value="UniProtKB-KW"/>
</dbReference>
<organism evidence="2 3">
    <name type="scientific">Poseidonibacter parvus</name>
    <dbReference type="NCBI Taxonomy" id="1850254"/>
    <lineage>
        <taxon>Bacteria</taxon>
        <taxon>Pseudomonadati</taxon>
        <taxon>Campylobacterota</taxon>
        <taxon>Epsilonproteobacteria</taxon>
        <taxon>Campylobacterales</taxon>
        <taxon>Arcobacteraceae</taxon>
        <taxon>Poseidonibacter</taxon>
    </lineage>
</organism>
<dbReference type="CDD" id="cd02440">
    <property type="entry name" value="AdoMet_MTases"/>
    <property type="match status" value="1"/>
</dbReference>
<keyword evidence="2" id="KW-0489">Methyltransferase</keyword>
<dbReference type="Proteomes" id="UP000186074">
    <property type="component" value="Chromosome"/>
</dbReference>
<name>A0A1P8KLJ6_9BACT</name>
<evidence type="ECO:0000313" key="3">
    <source>
        <dbReference type="Proteomes" id="UP000186074"/>
    </source>
</evidence>
<accession>A0A1P8KLJ6</accession>
<dbReference type="KEGG" id="alp:LPB137_06080"/>
<dbReference type="Pfam" id="PF13847">
    <property type="entry name" value="Methyltransf_31"/>
    <property type="match status" value="1"/>
</dbReference>
<gene>
    <name evidence="2" type="ORF">LPB137_06080</name>
</gene>
<dbReference type="InterPro" id="IPR029063">
    <property type="entry name" value="SAM-dependent_MTases_sf"/>
</dbReference>
<sequence>MKKFTNESMYEIIHYFETSLKKYEIISIEVLNPDLGIDNYAGYTIDLDESYIYRSYKSWTDLAELMFCKMLTPIVLSENTICLKFRKLDLSSSFHNDLNDEENEKYGIKSDFSKINKNEEPAFVFPYTKALIHTKVYEKKQILNLGVNKADEFEIIKNIVYSEVFEKINFVGIDYSKSAINQAKQKFPNKNFEFYSHDINKLDDLNLKKSDLIISIGTLQSSSINFKLVFMSLIQDYLEDGGSIILGFPNCRWVEADMIYGAKNPTYTYSEQSLLYKDVYFCKKYLQQKKFKVTLTGKNYLFLTATCIKKKQK</sequence>
<evidence type="ECO:0000259" key="1">
    <source>
        <dbReference type="Pfam" id="PF13847"/>
    </source>
</evidence>
<dbReference type="GO" id="GO:0032259">
    <property type="term" value="P:methylation"/>
    <property type="evidence" value="ECO:0007669"/>
    <property type="project" value="UniProtKB-KW"/>
</dbReference>
<dbReference type="EMBL" id="CP019070">
    <property type="protein sequence ID" value="APW65443.1"/>
    <property type="molecule type" value="Genomic_DNA"/>
</dbReference>
<reference evidence="2 3" key="1">
    <citation type="submission" date="2017-01" db="EMBL/GenBank/DDBJ databases">
        <title>Genome sequencing of Arcobacter sp. LPB0137.</title>
        <authorList>
            <person name="Lee G.-W."/>
            <person name="Yi H."/>
        </authorList>
    </citation>
    <scope>NUCLEOTIDE SEQUENCE [LARGE SCALE GENOMIC DNA]</scope>
    <source>
        <strain evidence="2 3">LPB0137</strain>
    </source>
</reference>
<dbReference type="AlphaFoldDB" id="A0A1P8KLJ6"/>
<dbReference type="OrthoDB" id="60811at2"/>
<dbReference type="InterPro" id="IPR025714">
    <property type="entry name" value="Methyltranfer_dom"/>
</dbReference>
<dbReference type="Gene3D" id="3.40.50.150">
    <property type="entry name" value="Vaccinia Virus protein VP39"/>
    <property type="match status" value="1"/>
</dbReference>
<dbReference type="STRING" id="1850254.LPB137_06080"/>
<keyword evidence="3" id="KW-1185">Reference proteome</keyword>
<proteinExistence type="predicted"/>
<dbReference type="RefSeq" id="WP_076085782.1">
    <property type="nucleotide sequence ID" value="NZ_CP019070.1"/>
</dbReference>
<dbReference type="SUPFAM" id="SSF53335">
    <property type="entry name" value="S-adenosyl-L-methionine-dependent methyltransferases"/>
    <property type="match status" value="1"/>
</dbReference>